<dbReference type="Proteomes" id="UP000034163">
    <property type="component" value="Unassembled WGS sequence"/>
</dbReference>
<sequence length="64" mass="8056">MTRLKITKKNKAIVFSMFQAPLKFVQGHWSSFLPRSFRHPTFFTIEWFIRAWAQEKHFWRIRRW</sequence>
<dbReference type="AlphaFoldDB" id="A0A0G0WRC2"/>
<proteinExistence type="predicted"/>
<reference evidence="1 2" key="1">
    <citation type="journal article" date="2015" name="Nature">
        <title>rRNA introns, odd ribosomes, and small enigmatic genomes across a large radiation of phyla.</title>
        <authorList>
            <person name="Brown C.T."/>
            <person name="Hug L.A."/>
            <person name="Thomas B.C."/>
            <person name="Sharon I."/>
            <person name="Castelle C.J."/>
            <person name="Singh A."/>
            <person name="Wilkins M.J."/>
            <person name="Williams K.H."/>
            <person name="Banfield J.F."/>
        </authorList>
    </citation>
    <scope>NUCLEOTIDE SEQUENCE [LARGE SCALE GENOMIC DNA]</scope>
</reference>
<gene>
    <name evidence="1" type="ORF">UU72_C0037G0003</name>
</gene>
<protein>
    <submittedName>
        <fullName evidence="1">Uncharacterized protein</fullName>
    </submittedName>
</protein>
<evidence type="ECO:0000313" key="1">
    <source>
        <dbReference type="EMBL" id="KKS15340.1"/>
    </source>
</evidence>
<evidence type="ECO:0000313" key="2">
    <source>
        <dbReference type="Proteomes" id="UP000034163"/>
    </source>
</evidence>
<name>A0A0G0WRC2_UNCKA</name>
<dbReference type="EMBL" id="LCBS01000037">
    <property type="protein sequence ID" value="KKS15340.1"/>
    <property type="molecule type" value="Genomic_DNA"/>
</dbReference>
<accession>A0A0G0WRC2</accession>
<organism evidence="1 2">
    <name type="scientific">candidate division WWE3 bacterium GW2011_GWB1_41_6</name>
    <dbReference type="NCBI Taxonomy" id="1619112"/>
    <lineage>
        <taxon>Bacteria</taxon>
        <taxon>Katanobacteria</taxon>
    </lineage>
</organism>
<comment type="caution">
    <text evidence="1">The sequence shown here is derived from an EMBL/GenBank/DDBJ whole genome shotgun (WGS) entry which is preliminary data.</text>
</comment>